<dbReference type="Proteomes" id="UP000663844">
    <property type="component" value="Unassembled WGS sequence"/>
</dbReference>
<protein>
    <recommendedName>
        <fullName evidence="1">F-box domain-containing protein</fullName>
    </recommendedName>
</protein>
<reference evidence="2" key="1">
    <citation type="submission" date="2021-02" db="EMBL/GenBank/DDBJ databases">
        <authorList>
            <person name="Nowell W R."/>
        </authorList>
    </citation>
    <scope>NUCLEOTIDE SEQUENCE</scope>
</reference>
<evidence type="ECO:0000313" key="2">
    <source>
        <dbReference type="EMBL" id="CAF4275667.1"/>
    </source>
</evidence>
<feature type="domain" description="F-box" evidence="1">
    <location>
        <begin position="4"/>
        <end position="51"/>
    </location>
</feature>
<dbReference type="EMBL" id="CAJOAZ010014076">
    <property type="protein sequence ID" value="CAF4275667.1"/>
    <property type="molecule type" value="Genomic_DNA"/>
</dbReference>
<dbReference type="PROSITE" id="PS50181">
    <property type="entry name" value="FBOX"/>
    <property type="match status" value="1"/>
</dbReference>
<gene>
    <name evidence="2" type="ORF">OXD698_LOCUS44764</name>
</gene>
<dbReference type="InterPro" id="IPR001810">
    <property type="entry name" value="F-box_dom"/>
</dbReference>
<dbReference type="AlphaFoldDB" id="A0A820GBG8"/>
<comment type="caution">
    <text evidence="2">The sequence shown here is derived from an EMBL/GenBank/DDBJ whole genome shotgun (WGS) entry which is preliminary data.</text>
</comment>
<name>A0A820GBG8_9BILA</name>
<feature type="non-terminal residue" evidence="2">
    <location>
        <position position="105"/>
    </location>
</feature>
<accession>A0A820GBG8</accession>
<proteinExistence type="predicted"/>
<evidence type="ECO:0000313" key="3">
    <source>
        <dbReference type="Proteomes" id="UP000663844"/>
    </source>
</evidence>
<sequence>MASFTCFDELPDLFFIELFHYLSSADILWSFINLNNRIQQIVSERGVFRHINLSSLCLYKFDTLLTLLPLSQVQILVINIEASSLQLSRFSYLPHLTTLRLYGLR</sequence>
<feature type="non-terminal residue" evidence="2">
    <location>
        <position position="1"/>
    </location>
</feature>
<evidence type="ECO:0000259" key="1">
    <source>
        <dbReference type="PROSITE" id="PS50181"/>
    </source>
</evidence>
<organism evidence="2 3">
    <name type="scientific">Adineta steineri</name>
    <dbReference type="NCBI Taxonomy" id="433720"/>
    <lineage>
        <taxon>Eukaryota</taxon>
        <taxon>Metazoa</taxon>
        <taxon>Spiralia</taxon>
        <taxon>Gnathifera</taxon>
        <taxon>Rotifera</taxon>
        <taxon>Eurotatoria</taxon>
        <taxon>Bdelloidea</taxon>
        <taxon>Adinetida</taxon>
        <taxon>Adinetidae</taxon>
        <taxon>Adineta</taxon>
    </lineage>
</organism>